<dbReference type="GO" id="GO:0031177">
    <property type="term" value="F:phosphopantetheine binding"/>
    <property type="evidence" value="ECO:0007669"/>
    <property type="project" value="TreeGrafter"/>
</dbReference>
<dbReference type="Gene3D" id="3.30.559.10">
    <property type="entry name" value="Chloramphenicol acetyltransferase-like domain"/>
    <property type="match status" value="1"/>
</dbReference>
<evidence type="ECO:0000259" key="1">
    <source>
        <dbReference type="Pfam" id="PF00668"/>
    </source>
</evidence>
<sequence length="480" mass="51535">MRQRELSPVEAALWTECQSAGGAEAYVIPYVLRLRGEVDADALHAALRHVVARHEVLRTGYGWRDGLPTATVHDHVDVPFTANDLRGGAAPKADLDARIRAASAGGFDFHRPPLLRATLLLLDDGAVFCLVLHHLVTDGRSREVLAGDLLAAYASGQAPAGPPDTRYAEWSAEQLRDLGADRLAEHRDVWRERLAVAQRTPDRLVTRPGTHSYRGARVVRELVGADLAAVRRLAATRRTTVAAVLAAGWSVALARFGDGRHAGFAMASANRPTRYIDVVGSFAAVVPVAVEVDPQAEFGAVLAEVTGTLRDAMSRPALPLHLLAGDDRPRRGFDTMFVHTTVPDTVRLPGLTITPMPVAGQTAKGALLLSVTEAPERIELMIEYAANRVAAETADSLLDTVRAVLTEATAATRVIDLAPRPVEAWSVAEPVDVVDVVSAVRSWVQRSPDATAVVAGDVRWTYAELWRRSGVVAARLAGDG</sequence>
<reference evidence="2 3" key="1">
    <citation type="submission" date="2018-05" db="EMBL/GenBank/DDBJ databases">
        <title>Micromonospora from Atacama Desert.</title>
        <authorList>
            <person name="Carro L."/>
            <person name="Goodfellow M."/>
            <person name="Klenk H.-P."/>
        </authorList>
    </citation>
    <scope>NUCLEOTIDE SEQUENCE [LARGE SCALE GENOMIC DNA]</scope>
    <source>
        <strain evidence="2 3">LB39</strain>
    </source>
</reference>
<dbReference type="AlphaFoldDB" id="A0A3N9WY10"/>
<feature type="non-terminal residue" evidence="2">
    <location>
        <position position="480"/>
    </location>
</feature>
<dbReference type="SUPFAM" id="SSF56801">
    <property type="entry name" value="Acetyl-CoA synthetase-like"/>
    <property type="match status" value="1"/>
</dbReference>
<dbReference type="Gene3D" id="3.40.50.980">
    <property type="match status" value="1"/>
</dbReference>
<dbReference type="PANTHER" id="PTHR45527:SF1">
    <property type="entry name" value="FATTY ACID SYNTHASE"/>
    <property type="match status" value="1"/>
</dbReference>
<dbReference type="Proteomes" id="UP000282312">
    <property type="component" value="Unassembled WGS sequence"/>
</dbReference>
<dbReference type="GO" id="GO:0043041">
    <property type="term" value="P:amino acid activation for nonribosomal peptide biosynthetic process"/>
    <property type="evidence" value="ECO:0007669"/>
    <property type="project" value="TreeGrafter"/>
</dbReference>
<evidence type="ECO:0000313" key="2">
    <source>
        <dbReference type="EMBL" id="RQX05629.1"/>
    </source>
</evidence>
<dbReference type="GO" id="GO:0005737">
    <property type="term" value="C:cytoplasm"/>
    <property type="evidence" value="ECO:0007669"/>
    <property type="project" value="TreeGrafter"/>
</dbReference>
<dbReference type="EMBL" id="QGSZ01000153">
    <property type="protein sequence ID" value="RQX05629.1"/>
    <property type="molecule type" value="Genomic_DNA"/>
</dbReference>
<organism evidence="2 3">
    <name type="scientific">Micromonospora inaquosa</name>
    <dbReference type="NCBI Taxonomy" id="2203716"/>
    <lineage>
        <taxon>Bacteria</taxon>
        <taxon>Bacillati</taxon>
        <taxon>Actinomycetota</taxon>
        <taxon>Actinomycetes</taxon>
        <taxon>Micromonosporales</taxon>
        <taxon>Micromonosporaceae</taxon>
        <taxon>Micromonospora</taxon>
    </lineage>
</organism>
<dbReference type="RefSeq" id="WP_208648581.1">
    <property type="nucleotide sequence ID" value="NZ_QGSZ01000153.1"/>
</dbReference>
<gene>
    <name evidence="2" type="ORF">DLJ59_07215</name>
</gene>
<name>A0A3N9WY10_9ACTN</name>
<dbReference type="Gene3D" id="3.30.559.30">
    <property type="entry name" value="Nonribosomal peptide synthetase, condensation domain"/>
    <property type="match status" value="1"/>
</dbReference>
<dbReference type="InterPro" id="IPR001242">
    <property type="entry name" value="Condensation_dom"/>
</dbReference>
<dbReference type="GO" id="GO:0008610">
    <property type="term" value="P:lipid biosynthetic process"/>
    <property type="evidence" value="ECO:0007669"/>
    <property type="project" value="UniProtKB-ARBA"/>
</dbReference>
<accession>A0A3N9WY10</accession>
<protein>
    <recommendedName>
        <fullName evidence="1">Condensation domain-containing protein</fullName>
    </recommendedName>
</protein>
<proteinExistence type="predicted"/>
<keyword evidence="3" id="KW-1185">Reference proteome</keyword>
<dbReference type="PANTHER" id="PTHR45527">
    <property type="entry name" value="NONRIBOSOMAL PEPTIDE SYNTHETASE"/>
    <property type="match status" value="1"/>
</dbReference>
<feature type="domain" description="Condensation" evidence="1">
    <location>
        <begin position="6"/>
        <end position="411"/>
    </location>
</feature>
<dbReference type="SUPFAM" id="SSF52777">
    <property type="entry name" value="CoA-dependent acyltransferases"/>
    <property type="match status" value="2"/>
</dbReference>
<dbReference type="GO" id="GO:0044550">
    <property type="term" value="P:secondary metabolite biosynthetic process"/>
    <property type="evidence" value="ECO:0007669"/>
    <property type="project" value="TreeGrafter"/>
</dbReference>
<dbReference type="GO" id="GO:0003824">
    <property type="term" value="F:catalytic activity"/>
    <property type="evidence" value="ECO:0007669"/>
    <property type="project" value="InterPro"/>
</dbReference>
<comment type="caution">
    <text evidence="2">The sequence shown here is derived from an EMBL/GenBank/DDBJ whole genome shotgun (WGS) entry which is preliminary data.</text>
</comment>
<dbReference type="InterPro" id="IPR023213">
    <property type="entry name" value="CAT-like_dom_sf"/>
</dbReference>
<dbReference type="Pfam" id="PF00668">
    <property type="entry name" value="Condensation"/>
    <property type="match status" value="1"/>
</dbReference>
<evidence type="ECO:0000313" key="3">
    <source>
        <dbReference type="Proteomes" id="UP000282312"/>
    </source>
</evidence>